<dbReference type="InterPro" id="IPR003594">
    <property type="entry name" value="HATPase_dom"/>
</dbReference>
<comment type="catalytic activity">
    <reaction evidence="1">
        <text>ATP + protein L-histidine = ADP + protein N-phospho-L-histidine.</text>
        <dbReference type="EC" id="2.7.13.3"/>
    </reaction>
</comment>
<dbReference type="InterPro" id="IPR003661">
    <property type="entry name" value="HisK_dim/P_dom"/>
</dbReference>
<keyword evidence="9" id="KW-1185">Reference proteome</keyword>
<keyword evidence="5" id="KW-0418">Kinase</keyword>
<dbReference type="PANTHER" id="PTHR43711:SF1">
    <property type="entry name" value="HISTIDINE KINASE 1"/>
    <property type="match status" value="1"/>
</dbReference>
<dbReference type="SUPFAM" id="SSF55874">
    <property type="entry name" value="ATPase domain of HSP90 chaperone/DNA topoisomerase II/histidine kinase"/>
    <property type="match status" value="1"/>
</dbReference>
<evidence type="ECO:0000256" key="5">
    <source>
        <dbReference type="ARBA" id="ARBA00022777"/>
    </source>
</evidence>
<evidence type="ECO:0000259" key="7">
    <source>
        <dbReference type="PROSITE" id="PS50109"/>
    </source>
</evidence>
<accession>A0ABP7P679</accession>
<dbReference type="EC" id="2.7.13.3" evidence="2"/>
<keyword evidence="6" id="KW-0902">Two-component regulatory system</keyword>
<dbReference type="PANTHER" id="PTHR43711">
    <property type="entry name" value="TWO-COMPONENT HISTIDINE KINASE"/>
    <property type="match status" value="1"/>
</dbReference>
<evidence type="ECO:0000256" key="2">
    <source>
        <dbReference type="ARBA" id="ARBA00012438"/>
    </source>
</evidence>
<dbReference type="InterPro" id="IPR050736">
    <property type="entry name" value="Sensor_HK_Regulatory"/>
</dbReference>
<feature type="domain" description="Histidine kinase" evidence="7">
    <location>
        <begin position="19"/>
        <end position="236"/>
    </location>
</feature>
<evidence type="ECO:0000256" key="3">
    <source>
        <dbReference type="ARBA" id="ARBA00022553"/>
    </source>
</evidence>
<evidence type="ECO:0000313" key="9">
    <source>
        <dbReference type="Proteomes" id="UP001500742"/>
    </source>
</evidence>
<dbReference type="EMBL" id="BAAAZC010000004">
    <property type="protein sequence ID" value="GAA3960340.1"/>
    <property type="molecule type" value="Genomic_DNA"/>
</dbReference>
<proteinExistence type="predicted"/>
<dbReference type="Pfam" id="PF02518">
    <property type="entry name" value="HATPase_c"/>
    <property type="match status" value="1"/>
</dbReference>
<evidence type="ECO:0000256" key="4">
    <source>
        <dbReference type="ARBA" id="ARBA00022679"/>
    </source>
</evidence>
<evidence type="ECO:0000256" key="1">
    <source>
        <dbReference type="ARBA" id="ARBA00000085"/>
    </source>
</evidence>
<keyword evidence="4" id="KW-0808">Transferase</keyword>
<dbReference type="RefSeq" id="WP_259090888.1">
    <property type="nucleotide sequence ID" value="NZ_BAAAZC010000004.1"/>
</dbReference>
<dbReference type="Proteomes" id="UP001500742">
    <property type="component" value="Unassembled WGS sequence"/>
</dbReference>
<reference evidence="9" key="1">
    <citation type="journal article" date="2019" name="Int. J. Syst. Evol. Microbiol.">
        <title>The Global Catalogue of Microorganisms (GCM) 10K type strain sequencing project: providing services to taxonomists for standard genome sequencing and annotation.</title>
        <authorList>
            <consortium name="The Broad Institute Genomics Platform"/>
            <consortium name="The Broad Institute Genome Sequencing Center for Infectious Disease"/>
            <person name="Wu L."/>
            <person name="Ma J."/>
        </authorList>
    </citation>
    <scope>NUCLEOTIDE SEQUENCE [LARGE SCALE GENOMIC DNA]</scope>
    <source>
        <strain evidence="9">JCM 16601</strain>
    </source>
</reference>
<dbReference type="SUPFAM" id="SSF47384">
    <property type="entry name" value="Homodimeric domain of signal transducing histidine kinase"/>
    <property type="match status" value="1"/>
</dbReference>
<dbReference type="SMART" id="SM00387">
    <property type="entry name" value="HATPase_c"/>
    <property type="match status" value="1"/>
</dbReference>
<gene>
    <name evidence="8" type="ORF">GCM10022210_05050</name>
</gene>
<evidence type="ECO:0000256" key="6">
    <source>
        <dbReference type="ARBA" id="ARBA00023012"/>
    </source>
</evidence>
<protein>
    <recommendedName>
        <fullName evidence="2">histidine kinase</fullName>
        <ecNumber evidence="2">2.7.13.3</ecNumber>
    </recommendedName>
</protein>
<dbReference type="InterPro" id="IPR036890">
    <property type="entry name" value="HATPase_C_sf"/>
</dbReference>
<comment type="caution">
    <text evidence="8">The sequence shown here is derived from an EMBL/GenBank/DDBJ whole genome shotgun (WGS) entry which is preliminary data.</text>
</comment>
<dbReference type="CDD" id="cd00082">
    <property type="entry name" value="HisKA"/>
    <property type="match status" value="1"/>
</dbReference>
<dbReference type="Gene3D" id="1.10.287.130">
    <property type="match status" value="1"/>
</dbReference>
<dbReference type="PRINTS" id="PR00344">
    <property type="entry name" value="BCTRLSENSOR"/>
</dbReference>
<organism evidence="8 9">
    <name type="scientific">Mucilaginibacter dorajii</name>
    <dbReference type="NCBI Taxonomy" id="692994"/>
    <lineage>
        <taxon>Bacteria</taxon>
        <taxon>Pseudomonadati</taxon>
        <taxon>Bacteroidota</taxon>
        <taxon>Sphingobacteriia</taxon>
        <taxon>Sphingobacteriales</taxon>
        <taxon>Sphingobacteriaceae</taxon>
        <taxon>Mucilaginibacter</taxon>
    </lineage>
</organism>
<dbReference type="InterPro" id="IPR005467">
    <property type="entry name" value="His_kinase_dom"/>
</dbReference>
<dbReference type="SMART" id="SM00388">
    <property type="entry name" value="HisKA"/>
    <property type="match status" value="1"/>
</dbReference>
<keyword evidence="3" id="KW-0597">Phosphoprotein</keyword>
<dbReference type="InterPro" id="IPR036097">
    <property type="entry name" value="HisK_dim/P_sf"/>
</dbReference>
<evidence type="ECO:0000313" key="8">
    <source>
        <dbReference type="EMBL" id="GAA3960340.1"/>
    </source>
</evidence>
<name>A0ABP7P679_9SPHI</name>
<sequence>MKLQTTNVSEKFNDMLISVLAHDLRQPFASLIAIADMVKQSRRSFTDAELQQVFEAVHYTASISIELLNGLLLWYKANKDGIDYKAQPFLLAEMITEANGLYLHEQVNRSVTLHNFIPDNQVIWGPKEMLQFINRNILSNATKHSPAGGVIEVTCSTSNGWLTVAFRDHGKGMTSEQIRSLFAVHETDTSFTSHLKGAGIAMSICKDMINSMNGRVWAKSIYGKGTVFYYSIPQDILLLHEN</sequence>
<dbReference type="PROSITE" id="PS50109">
    <property type="entry name" value="HIS_KIN"/>
    <property type="match status" value="1"/>
</dbReference>
<dbReference type="InterPro" id="IPR004358">
    <property type="entry name" value="Sig_transdc_His_kin-like_C"/>
</dbReference>
<dbReference type="Gene3D" id="3.30.565.10">
    <property type="entry name" value="Histidine kinase-like ATPase, C-terminal domain"/>
    <property type="match status" value="1"/>
</dbReference>